<dbReference type="Proteomes" id="UP001150569">
    <property type="component" value="Unassembled WGS sequence"/>
</dbReference>
<protein>
    <submittedName>
        <fullName evidence="1">Uncharacterized protein</fullName>
    </submittedName>
</protein>
<organism evidence="1 2">
    <name type="scientific">Tieghemiomyces parasiticus</name>
    <dbReference type="NCBI Taxonomy" id="78921"/>
    <lineage>
        <taxon>Eukaryota</taxon>
        <taxon>Fungi</taxon>
        <taxon>Fungi incertae sedis</taxon>
        <taxon>Zoopagomycota</taxon>
        <taxon>Kickxellomycotina</taxon>
        <taxon>Dimargaritomycetes</taxon>
        <taxon>Dimargaritales</taxon>
        <taxon>Dimargaritaceae</taxon>
        <taxon>Tieghemiomyces</taxon>
    </lineage>
</organism>
<evidence type="ECO:0000313" key="2">
    <source>
        <dbReference type="Proteomes" id="UP001150569"/>
    </source>
</evidence>
<comment type="caution">
    <text evidence="1">The sequence shown here is derived from an EMBL/GenBank/DDBJ whole genome shotgun (WGS) entry which is preliminary data.</text>
</comment>
<dbReference type="AlphaFoldDB" id="A0A9W8AHB6"/>
<keyword evidence="2" id="KW-1185">Reference proteome</keyword>
<reference evidence="1" key="1">
    <citation type="submission" date="2022-07" db="EMBL/GenBank/DDBJ databases">
        <title>Phylogenomic reconstructions and comparative analyses of Kickxellomycotina fungi.</title>
        <authorList>
            <person name="Reynolds N.K."/>
            <person name="Stajich J.E."/>
            <person name="Barry K."/>
            <person name="Grigoriev I.V."/>
            <person name="Crous P."/>
            <person name="Smith M.E."/>
        </authorList>
    </citation>
    <scope>NUCLEOTIDE SEQUENCE</scope>
    <source>
        <strain evidence="1">RSA 861</strain>
    </source>
</reference>
<name>A0A9W8AHB6_9FUNG</name>
<proteinExistence type="predicted"/>
<gene>
    <name evidence="1" type="ORF">IWQ60_000003</name>
</gene>
<sequence length="126" mass="14617">MDTPDLVLDAFLSEFYRRPDEVQVDAKPCLDVTLTTDTHLVCIYRLRHQPCTFVTYIDCTGANLNAAMVRFHNLVRRSSECIVVIGRGRRYAEELPAFIHDEVFRPVLTRYGLPYTQLEVNEYVTM</sequence>
<dbReference type="EMBL" id="JANBPT010000001">
    <property type="protein sequence ID" value="KAJ1930719.1"/>
    <property type="molecule type" value="Genomic_DNA"/>
</dbReference>
<evidence type="ECO:0000313" key="1">
    <source>
        <dbReference type="EMBL" id="KAJ1930719.1"/>
    </source>
</evidence>
<accession>A0A9W8AHB6</accession>